<dbReference type="AlphaFoldDB" id="A0A6J4MNB9"/>
<gene>
    <name evidence="2" type="ORF">AVDCRST_MAG68-4534</name>
</gene>
<feature type="non-terminal residue" evidence="2">
    <location>
        <position position="1"/>
    </location>
</feature>
<feature type="non-terminal residue" evidence="2">
    <location>
        <position position="88"/>
    </location>
</feature>
<proteinExistence type="predicted"/>
<accession>A0A6J4MNB9</accession>
<name>A0A6J4MNB9_9BACT</name>
<feature type="region of interest" description="Disordered" evidence="1">
    <location>
        <begin position="1"/>
        <end position="88"/>
    </location>
</feature>
<evidence type="ECO:0000313" key="2">
    <source>
        <dbReference type="EMBL" id="CAA9362195.1"/>
    </source>
</evidence>
<evidence type="ECO:0000256" key="1">
    <source>
        <dbReference type="SAM" id="MobiDB-lite"/>
    </source>
</evidence>
<protein>
    <submittedName>
        <fullName evidence="2">Uncharacterized protein</fullName>
    </submittedName>
</protein>
<organism evidence="2">
    <name type="scientific">uncultured Gemmatimonadota bacterium</name>
    <dbReference type="NCBI Taxonomy" id="203437"/>
    <lineage>
        <taxon>Bacteria</taxon>
        <taxon>Pseudomonadati</taxon>
        <taxon>Gemmatimonadota</taxon>
        <taxon>environmental samples</taxon>
    </lineage>
</organism>
<sequence>CRAWRIGTPRRTGGAAPPRAGEHGGSGGRAAGLRRSGGRRLLGRGGHGYLGRSDVPRNQARPLIRTDAEEGSPHFSVSGTWNHAHRSR</sequence>
<reference evidence="2" key="1">
    <citation type="submission" date="2020-02" db="EMBL/GenBank/DDBJ databases">
        <authorList>
            <person name="Meier V. D."/>
        </authorList>
    </citation>
    <scope>NUCLEOTIDE SEQUENCE</scope>
    <source>
        <strain evidence="2">AVDCRST_MAG68</strain>
    </source>
</reference>
<dbReference type="EMBL" id="CADCTW010000207">
    <property type="protein sequence ID" value="CAA9362195.1"/>
    <property type="molecule type" value="Genomic_DNA"/>
</dbReference>